<dbReference type="GO" id="GO:0050660">
    <property type="term" value="F:flavin adenine dinucleotide binding"/>
    <property type="evidence" value="ECO:0007669"/>
    <property type="project" value="InterPro"/>
</dbReference>
<evidence type="ECO:0000256" key="4">
    <source>
        <dbReference type="ARBA" id="ARBA00022827"/>
    </source>
</evidence>
<dbReference type="SUPFAM" id="SSF47203">
    <property type="entry name" value="Acyl-CoA dehydrogenase C-terminal domain-like"/>
    <property type="match status" value="1"/>
</dbReference>
<dbReference type="Pfam" id="PF02771">
    <property type="entry name" value="Acyl-CoA_dh_N"/>
    <property type="match status" value="1"/>
</dbReference>
<evidence type="ECO:0000313" key="10">
    <source>
        <dbReference type="Proteomes" id="UP000001868"/>
    </source>
</evidence>
<dbReference type="InterPro" id="IPR036250">
    <property type="entry name" value="AcylCo_DH-like_C"/>
</dbReference>
<proteinExistence type="inferred from homology"/>
<dbReference type="InterPro" id="IPR009075">
    <property type="entry name" value="AcylCo_DH/oxidase_C"/>
</dbReference>
<keyword evidence="4" id="KW-0274">FAD</keyword>
<keyword evidence="10" id="KW-1185">Reference proteome</keyword>
<feature type="compositionally biased region" description="Basic and acidic residues" evidence="6">
    <location>
        <begin position="360"/>
        <end position="377"/>
    </location>
</feature>
<comment type="similarity">
    <text evidence="2">Belongs to the acyl-CoA dehydrogenase family.</text>
</comment>
<dbReference type="eggNOG" id="COG1960">
    <property type="taxonomic scope" value="Bacteria"/>
</dbReference>
<feature type="domain" description="Acyl-CoA dehydrogenase/oxidase N-terminal" evidence="8">
    <location>
        <begin position="6"/>
        <end position="117"/>
    </location>
</feature>
<name>B4RH01_PHEZH</name>
<dbReference type="AlphaFoldDB" id="B4RH01"/>
<dbReference type="RefSeq" id="WP_012523087.1">
    <property type="nucleotide sequence ID" value="NC_011144.1"/>
</dbReference>
<evidence type="ECO:0000256" key="5">
    <source>
        <dbReference type="ARBA" id="ARBA00023002"/>
    </source>
</evidence>
<dbReference type="EMBL" id="CP000747">
    <property type="protein sequence ID" value="ACG78949.1"/>
    <property type="molecule type" value="Genomic_DNA"/>
</dbReference>
<dbReference type="HOGENOM" id="CLU_018204_5_1_5"/>
<dbReference type="PANTHER" id="PTHR43884">
    <property type="entry name" value="ACYL-COA DEHYDROGENASE"/>
    <property type="match status" value="1"/>
</dbReference>
<dbReference type="Gene3D" id="1.10.540.10">
    <property type="entry name" value="Acyl-CoA dehydrogenase/oxidase, N-terminal domain"/>
    <property type="match status" value="1"/>
</dbReference>
<dbReference type="SUPFAM" id="SSF56645">
    <property type="entry name" value="Acyl-CoA dehydrogenase NM domain-like"/>
    <property type="match status" value="1"/>
</dbReference>
<evidence type="ECO:0000256" key="6">
    <source>
        <dbReference type="SAM" id="MobiDB-lite"/>
    </source>
</evidence>
<organism evidence="9 10">
    <name type="scientific">Phenylobacterium zucineum (strain HLK1)</name>
    <dbReference type="NCBI Taxonomy" id="450851"/>
    <lineage>
        <taxon>Bacteria</taxon>
        <taxon>Pseudomonadati</taxon>
        <taxon>Pseudomonadota</taxon>
        <taxon>Alphaproteobacteria</taxon>
        <taxon>Caulobacterales</taxon>
        <taxon>Caulobacteraceae</taxon>
        <taxon>Phenylobacterium</taxon>
    </lineage>
</organism>
<evidence type="ECO:0000259" key="8">
    <source>
        <dbReference type="Pfam" id="PF02771"/>
    </source>
</evidence>
<evidence type="ECO:0000256" key="2">
    <source>
        <dbReference type="ARBA" id="ARBA00009347"/>
    </source>
</evidence>
<dbReference type="Gene3D" id="1.20.140.10">
    <property type="entry name" value="Butyryl-CoA Dehydrogenase, subunit A, domain 3"/>
    <property type="match status" value="1"/>
</dbReference>
<evidence type="ECO:0000256" key="1">
    <source>
        <dbReference type="ARBA" id="ARBA00001974"/>
    </source>
</evidence>
<feature type="domain" description="Acyl-CoA dehydrogenase/oxidase C-terminal" evidence="7">
    <location>
        <begin position="223"/>
        <end position="349"/>
    </location>
</feature>
<dbReference type="InterPro" id="IPR009100">
    <property type="entry name" value="AcylCoA_DH/oxidase_NM_dom_sf"/>
</dbReference>
<evidence type="ECO:0000256" key="3">
    <source>
        <dbReference type="ARBA" id="ARBA00022630"/>
    </source>
</evidence>
<dbReference type="OrthoDB" id="9775090at2"/>
<reference evidence="9 10" key="1">
    <citation type="journal article" date="2008" name="BMC Genomics">
        <title>Complete genome of Phenylobacterium zucineum - a novel facultative intracellular bacterium isolated from human erythroleukemia cell line K562.</title>
        <authorList>
            <person name="Luo Y."/>
            <person name="Xu X."/>
            <person name="Ding Z."/>
            <person name="Liu Z."/>
            <person name="Zhang B."/>
            <person name="Yan Z."/>
            <person name="Sun J."/>
            <person name="Hu S."/>
            <person name="Hu X."/>
        </authorList>
    </citation>
    <scope>NUCLEOTIDE SEQUENCE [LARGE SCALE GENOMIC DNA]</scope>
    <source>
        <strain evidence="9 10">HLK1</strain>
    </source>
</reference>
<evidence type="ECO:0000259" key="7">
    <source>
        <dbReference type="Pfam" id="PF00441"/>
    </source>
</evidence>
<dbReference type="Pfam" id="PF00441">
    <property type="entry name" value="Acyl-CoA_dh_1"/>
    <property type="match status" value="1"/>
</dbReference>
<gene>
    <name evidence="9" type="ordered locus">PHZ_c2540</name>
</gene>
<evidence type="ECO:0000313" key="9">
    <source>
        <dbReference type="EMBL" id="ACG78949.1"/>
    </source>
</evidence>
<comment type="cofactor">
    <cofactor evidence="1">
        <name>FAD</name>
        <dbReference type="ChEBI" id="CHEBI:57692"/>
    </cofactor>
</comment>
<accession>B4RH01</accession>
<sequence>MNFHLSDEQAALQDAVRRFAAEQAEAGVRRRAFESEDGLDRPFWDGLVALGVGGVGIAEEFGGLGLDWIDVALVAEALGYEAAPGPFLGHVVAALAIQRFGTEPQKQAWLPRLATGEKIGTVALAEAGERWRPKEWSLGLDGHGRLSGAKANVPYAAVADVLVVGLSDGGLALVASEAGGLACEPLDVADRTRRLWNVTFRDARAERLPAGDCALLRDALCVLLAADAFGGAMRVLHMTAEYAKTREQFGQAIARFQGVKHQLANLAAEIAPCQGLYWYAAVAFEQAPDERAQAAAMAKAHLGDRFMEAGRTAVELHGGIGYTWEYDLQIWVKRAMFDFAFGGPPSLHRARAMSLTAPRAEPDRPPQDKARAEEVLA</sequence>
<dbReference type="STRING" id="450851.PHZ_c2540"/>
<dbReference type="Proteomes" id="UP000001868">
    <property type="component" value="Chromosome"/>
</dbReference>
<keyword evidence="5" id="KW-0560">Oxidoreductase</keyword>
<dbReference type="GO" id="GO:0003995">
    <property type="term" value="F:acyl-CoA dehydrogenase activity"/>
    <property type="evidence" value="ECO:0007669"/>
    <property type="project" value="TreeGrafter"/>
</dbReference>
<protein>
    <submittedName>
        <fullName evidence="9">Acyl-CoA dehydrogenase</fullName>
    </submittedName>
</protein>
<dbReference type="InterPro" id="IPR013786">
    <property type="entry name" value="AcylCoA_DH/ox_N"/>
</dbReference>
<keyword evidence="3" id="KW-0285">Flavoprotein</keyword>
<dbReference type="PANTHER" id="PTHR43884:SF20">
    <property type="entry name" value="ACYL-COA DEHYDROGENASE FADE28"/>
    <property type="match status" value="1"/>
</dbReference>
<dbReference type="InterPro" id="IPR037069">
    <property type="entry name" value="AcylCoA_DH/ox_N_sf"/>
</dbReference>
<dbReference type="KEGG" id="pzu:PHZ_c2540"/>
<feature type="region of interest" description="Disordered" evidence="6">
    <location>
        <begin position="356"/>
        <end position="377"/>
    </location>
</feature>